<accession>A0A1G8S2T1</accession>
<reference evidence="2 3" key="1">
    <citation type="submission" date="2016-10" db="EMBL/GenBank/DDBJ databases">
        <authorList>
            <person name="de Groot N.N."/>
        </authorList>
    </citation>
    <scope>NUCLEOTIDE SEQUENCE [LARGE SCALE GENOMIC DNA]</scope>
    <source>
        <strain evidence="2 3">CGMCC 1.10076</strain>
    </source>
</reference>
<gene>
    <name evidence="2" type="ORF">SAMN04487935_0382</name>
</gene>
<name>A0A1G8S2T1_9FLAO</name>
<sequence length="323" mass="35396">MKKFNKIFLSLLFIAGLNFSQAQTAAKKSADDSGKISLTAFVPEQTEKIPDGAAGMLTNKINQILSQNGMGSSAYNSRFIITANIVVLTKDLTATAPPMTAMTLEVTLVIGDGFEGRKFASHTVTVKGVGTNENKGYMEAIKLINPKNPEIQSFVASGKSKIIEYYNSNCANIIKQAKALEQQNKLDEAIYMLTSVPDASADCFNKAMAAAEPLYKKQIDKECKTRLMEATTLWNANQTVDAANQAGELLSAIDPQSSCFGEVKVLSAKIGKRVQEIDKREWKYKVDSEIGLEKDRIKAIRDIGVAYGNGQPKTVNYNVRGWW</sequence>
<evidence type="ECO:0008006" key="4">
    <source>
        <dbReference type="Google" id="ProtNLM"/>
    </source>
</evidence>
<dbReference type="EMBL" id="FNEZ01000001">
    <property type="protein sequence ID" value="SDJ23548.1"/>
    <property type="molecule type" value="Genomic_DNA"/>
</dbReference>
<dbReference type="STRING" id="1128970.SAMN04487935_0382"/>
<evidence type="ECO:0000313" key="2">
    <source>
        <dbReference type="EMBL" id="SDJ23548.1"/>
    </source>
</evidence>
<feature type="signal peptide" evidence="1">
    <location>
        <begin position="1"/>
        <end position="24"/>
    </location>
</feature>
<protein>
    <recommendedName>
        <fullName evidence="4">Tetratricopeptide repeat-containing protein</fullName>
    </recommendedName>
</protein>
<evidence type="ECO:0000313" key="3">
    <source>
        <dbReference type="Proteomes" id="UP000199580"/>
    </source>
</evidence>
<feature type="chain" id="PRO_5011701449" description="Tetratricopeptide repeat-containing protein" evidence="1">
    <location>
        <begin position="25"/>
        <end position="323"/>
    </location>
</feature>
<dbReference type="RefSeq" id="WP_091391593.1">
    <property type="nucleotide sequence ID" value="NZ_BKAI01000001.1"/>
</dbReference>
<dbReference type="AlphaFoldDB" id="A0A1G8S2T1"/>
<proteinExistence type="predicted"/>
<keyword evidence="3" id="KW-1185">Reference proteome</keyword>
<evidence type="ECO:0000256" key="1">
    <source>
        <dbReference type="SAM" id="SignalP"/>
    </source>
</evidence>
<dbReference type="OrthoDB" id="1049190at2"/>
<keyword evidence="1" id="KW-0732">Signal</keyword>
<organism evidence="2 3">
    <name type="scientific">Flavobacterium noncentrifugens</name>
    <dbReference type="NCBI Taxonomy" id="1128970"/>
    <lineage>
        <taxon>Bacteria</taxon>
        <taxon>Pseudomonadati</taxon>
        <taxon>Bacteroidota</taxon>
        <taxon>Flavobacteriia</taxon>
        <taxon>Flavobacteriales</taxon>
        <taxon>Flavobacteriaceae</taxon>
        <taxon>Flavobacterium</taxon>
    </lineage>
</organism>
<dbReference type="Proteomes" id="UP000199580">
    <property type="component" value="Unassembled WGS sequence"/>
</dbReference>